<sequence length="148" mass="16418">MQPCRKVCIVFYSIITLRAFSYCEQLPLYLKRSWPRYDLRSNQERPLDAAANARIAFQRGAGAGCGVFTPPQPCQLSGGTLYLGCAVNIRSKYGKRLPPRGGVGTGSSRQKRVKVESSPPPRTRVRAVTEGFLYLNSIATCSHSIHRL</sequence>
<protein>
    <recommendedName>
        <fullName evidence="5">Secreted protein</fullName>
    </recommendedName>
</protein>
<comment type="caution">
    <text evidence="3">The sequence shown here is derived from an EMBL/GenBank/DDBJ whole genome shotgun (WGS) entry which is preliminary data.</text>
</comment>
<feature type="signal peptide" evidence="2">
    <location>
        <begin position="1"/>
        <end position="19"/>
    </location>
</feature>
<reference evidence="3" key="1">
    <citation type="submission" date="2021-02" db="EMBL/GenBank/DDBJ databases">
        <authorList>
            <person name="Steward A R."/>
        </authorList>
    </citation>
    <scope>NUCLEOTIDE SEQUENCE</scope>
</reference>
<dbReference type="EMBL" id="CAJOBZ010000003">
    <property type="protein sequence ID" value="CAF4775182.1"/>
    <property type="molecule type" value="Genomic_DNA"/>
</dbReference>
<feature type="region of interest" description="Disordered" evidence="1">
    <location>
        <begin position="96"/>
        <end position="122"/>
    </location>
</feature>
<keyword evidence="2" id="KW-0732">Signal</keyword>
<feature type="chain" id="PRO_5032288853" description="Secreted protein" evidence="2">
    <location>
        <begin position="20"/>
        <end position="148"/>
    </location>
</feature>
<gene>
    <name evidence="3" type="ORF">PMACD_LOCUS2048</name>
</gene>
<evidence type="ECO:0000313" key="4">
    <source>
        <dbReference type="Proteomes" id="UP000663880"/>
    </source>
</evidence>
<dbReference type="AlphaFoldDB" id="A0A821MZ29"/>
<evidence type="ECO:0000256" key="2">
    <source>
        <dbReference type="SAM" id="SignalP"/>
    </source>
</evidence>
<name>A0A821MZ29_9NEOP</name>
<proteinExistence type="predicted"/>
<dbReference type="OrthoDB" id="7447350at2759"/>
<evidence type="ECO:0000256" key="1">
    <source>
        <dbReference type="SAM" id="MobiDB-lite"/>
    </source>
</evidence>
<dbReference type="Proteomes" id="UP000663880">
    <property type="component" value="Unassembled WGS sequence"/>
</dbReference>
<evidence type="ECO:0000313" key="3">
    <source>
        <dbReference type="EMBL" id="CAF4775182.1"/>
    </source>
</evidence>
<keyword evidence="4" id="KW-1185">Reference proteome</keyword>
<organism evidence="3 4">
    <name type="scientific">Pieris macdunnoughi</name>
    <dbReference type="NCBI Taxonomy" id="345717"/>
    <lineage>
        <taxon>Eukaryota</taxon>
        <taxon>Metazoa</taxon>
        <taxon>Ecdysozoa</taxon>
        <taxon>Arthropoda</taxon>
        <taxon>Hexapoda</taxon>
        <taxon>Insecta</taxon>
        <taxon>Pterygota</taxon>
        <taxon>Neoptera</taxon>
        <taxon>Endopterygota</taxon>
        <taxon>Lepidoptera</taxon>
        <taxon>Glossata</taxon>
        <taxon>Ditrysia</taxon>
        <taxon>Papilionoidea</taxon>
        <taxon>Pieridae</taxon>
        <taxon>Pierinae</taxon>
        <taxon>Pieris</taxon>
    </lineage>
</organism>
<evidence type="ECO:0008006" key="5">
    <source>
        <dbReference type="Google" id="ProtNLM"/>
    </source>
</evidence>
<accession>A0A821MZ29</accession>